<dbReference type="RefSeq" id="WP_106226654.1">
    <property type="nucleotide sequence ID" value="NZ_PVTV01000011.1"/>
</dbReference>
<organism evidence="8 9">
    <name type="scientific">Jezberella montanilacus</name>
    <dbReference type="NCBI Taxonomy" id="323426"/>
    <lineage>
        <taxon>Bacteria</taxon>
        <taxon>Pseudomonadati</taxon>
        <taxon>Pseudomonadota</taxon>
        <taxon>Betaproteobacteria</taxon>
        <taxon>Burkholderiales</taxon>
        <taxon>Alcaligenaceae</taxon>
        <taxon>Jezberella</taxon>
    </lineage>
</organism>
<keyword evidence="2 7" id="KW-0001">2Fe-2S</keyword>
<reference evidence="8 9" key="1">
    <citation type="submission" date="2018-03" db="EMBL/GenBank/DDBJ databases">
        <title>Genomic Encyclopedia of Type Strains, Phase III (KMG-III): the genomes of soil and plant-associated and newly described type strains.</title>
        <authorList>
            <person name="Whitman W."/>
        </authorList>
    </citation>
    <scope>NUCLEOTIDE SEQUENCE [LARGE SCALE GENOMIC DNA]</scope>
    <source>
        <strain evidence="8 9">MWH-P2sevCIIIb</strain>
    </source>
</reference>
<evidence type="ECO:0000256" key="7">
    <source>
        <dbReference type="PIRSR" id="PIRSR000216-1"/>
    </source>
</evidence>
<protein>
    <submittedName>
        <fullName evidence="8">Formate dehydrogenase gamma subunit</fullName>
    </submittedName>
</protein>
<gene>
    <name evidence="8" type="ORF">BCM14_0792</name>
</gene>
<sequence length="163" mass="17597">MAVDAIPVTEQSRLSVHQVLHRRKDEPGALLPILHDIQDELGFIPSDLVADIAAALNLSRAEVHGVITYYHHFRSTAPGRHVVQICRAEACQAMGAEALFAHAQEHLACKAHHTTPDGSVTLEAAYCLGLCASSPSIAINGEVHARVTPIKFERLMAEARGQA</sequence>
<evidence type="ECO:0000256" key="3">
    <source>
        <dbReference type="ARBA" id="ARBA00022723"/>
    </source>
</evidence>
<dbReference type="GO" id="GO:0016491">
    <property type="term" value="F:oxidoreductase activity"/>
    <property type="evidence" value="ECO:0007669"/>
    <property type="project" value="InterPro"/>
</dbReference>
<evidence type="ECO:0000313" key="8">
    <source>
        <dbReference type="EMBL" id="PRY99348.1"/>
    </source>
</evidence>
<evidence type="ECO:0000256" key="6">
    <source>
        <dbReference type="ARBA" id="ARBA00034078"/>
    </source>
</evidence>
<feature type="binding site" evidence="7">
    <location>
        <position position="131"/>
    </location>
    <ligand>
        <name>[2Fe-2S] cluster</name>
        <dbReference type="ChEBI" id="CHEBI:190135"/>
    </ligand>
</feature>
<dbReference type="Gene3D" id="1.10.10.1590">
    <property type="entry name" value="NADH-quinone oxidoreductase subunit E"/>
    <property type="match status" value="1"/>
</dbReference>
<dbReference type="NCBIfam" id="NF004638">
    <property type="entry name" value="PRK05988.1"/>
    <property type="match status" value="1"/>
</dbReference>
<comment type="cofactor">
    <cofactor evidence="6">
        <name>[2Fe-2S] cluster</name>
        <dbReference type="ChEBI" id="CHEBI:190135"/>
    </cofactor>
</comment>
<dbReference type="PANTHER" id="PTHR43342:SF1">
    <property type="entry name" value="BIFURCATING [FEFE] HYDROGENASE GAMMA SUBUNIT"/>
    <property type="match status" value="1"/>
</dbReference>
<evidence type="ECO:0000256" key="5">
    <source>
        <dbReference type="ARBA" id="ARBA00023014"/>
    </source>
</evidence>
<feature type="binding site" evidence="7">
    <location>
        <position position="91"/>
    </location>
    <ligand>
        <name>[2Fe-2S] cluster</name>
        <dbReference type="ChEBI" id="CHEBI:190135"/>
    </ligand>
</feature>
<keyword evidence="9" id="KW-1185">Reference proteome</keyword>
<dbReference type="InterPro" id="IPR002023">
    <property type="entry name" value="NuoE-like"/>
</dbReference>
<dbReference type="Proteomes" id="UP000238308">
    <property type="component" value="Unassembled WGS sequence"/>
</dbReference>
<dbReference type="OrthoDB" id="9807941at2"/>
<dbReference type="PANTHER" id="PTHR43342">
    <property type="entry name" value="NADH-QUINONE OXIDOREDUCTASE, E SUBUNIT"/>
    <property type="match status" value="1"/>
</dbReference>
<accession>A0A2T0XK67</accession>
<feature type="binding site" evidence="7">
    <location>
        <position position="127"/>
    </location>
    <ligand>
        <name>[2Fe-2S] cluster</name>
        <dbReference type="ChEBI" id="CHEBI:190135"/>
    </ligand>
</feature>
<dbReference type="Gene3D" id="3.40.30.10">
    <property type="entry name" value="Glutaredoxin"/>
    <property type="match status" value="1"/>
</dbReference>
<dbReference type="InterPro" id="IPR041921">
    <property type="entry name" value="NuoE_N"/>
</dbReference>
<comment type="similarity">
    <text evidence="1">Belongs to the complex I 24 kDa subunit family.</text>
</comment>
<proteinExistence type="inferred from homology"/>
<dbReference type="EMBL" id="PVTV01000011">
    <property type="protein sequence ID" value="PRY99348.1"/>
    <property type="molecule type" value="Genomic_DNA"/>
</dbReference>
<dbReference type="PIRSF" id="PIRSF000216">
    <property type="entry name" value="NADH_DH_24kDa"/>
    <property type="match status" value="1"/>
</dbReference>
<dbReference type="InterPro" id="IPR028431">
    <property type="entry name" value="NADP_DH_HndA-like"/>
</dbReference>
<dbReference type="InterPro" id="IPR036249">
    <property type="entry name" value="Thioredoxin-like_sf"/>
</dbReference>
<evidence type="ECO:0000256" key="2">
    <source>
        <dbReference type="ARBA" id="ARBA00022714"/>
    </source>
</evidence>
<keyword evidence="5 7" id="KW-0411">Iron-sulfur</keyword>
<evidence type="ECO:0000256" key="1">
    <source>
        <dbReference type="ARBA" id="ARBA00010643"/>
    </source>
</evidence>
<keyword evidence="3 7" id="KW-0479">Metal-binding</keyword>
<dbReference type="SUPFAM" id="SSF52833">
    <property type="entry name" value="Thioredoxin-like"/>
    <property type="match status" value="1"/>
</dbReference>
<feature type="binding site" evidence="7">
    <location>
        <position position="86"/>
    </location>
    <ligand>
        <name>[2Fe-2S] cluster</name>
        <dbReference type="ChEBI" id="CHEBI:190135"/>
    </ligand>
</feature>
<evidence type="ECO:0000313" key="9">
    <source>
        <dbReference type="Proteomes" id="UP000238308"/>
    </source>
</evidence>
<keyword evidence="4 7" id="KW-0408">Iron</keyword>
<dbReference type="GO" id="GO:0046872">
    <property type="term" value="F:metal ion binding"/>
    <property type="evidence" value="ECO:0007669"/>
    <property type="project" value="UniProtKB-KW"/>
</dbReference>
<comment type="caution">
    <text evidence="8">The sequence shown here is derived from an EMBL/GenBank/DDBJ whole genome shotgun (WGS) entry which is preliminary data.</text>
</comment>
<dbReference type="Pfam" id="PF01257">
    <property type="entry name" value="2Fe-2S_thioredx"/>
    <property type="match status" value="1"/>
</dbReference>
<dbReference type="CDD" id="cd03081">
    <property type="entry name" value="TRX_Fd_NuoE_FDH_gamma"/>
    <property type="match status" value="1"/>
</dbReference>
<comment type="cofactor">
    <cofactor evidence="7">
        <name>[2Fe-2S] cluster</name>
        <dbReference type="ChEBI" id="CHEBI:190135"/>
    </cofactor>
    <text evidence="7">Binds 1 [2Fe-2S] cluster.</text>
</comment>
<evidence type="ECO:0000256" key="4">
    <source>
        <dbReference type="ARBA" id="ARBA00023004"/>
    </source>
</evidence>
<dbReference type="GO" id="GO:0051537">
    <property type="term" value="F:2 iron, 2 sulfur cluster binding"/>
    <property type="evidence" value="ECO:0007669"/>
    <property type="project" value="UniProtKB-KW"/>
</dbReference>
<dbReference type="AlphaFoldDB" id="A0A2T0XK67"/>
<name>A0A2T0XK67_9BURK</name>